<evidence type="ECO:0000256" key="12">
    <source>
        <dbReference type="ARBA" id="ARBA00071326"/>
    </source>
</evidence>
<dbReference type="PANTHER" id="PTHR23077">
    <property type="entry name" value="AAA-FAMILY ATPASE"/>
    <property type="match status" value="1"/>
</dbReference>
<dbReference type="Proteomes" id="UP000515135">
    <property type="component" value="Unplaced"/>
</dbReference>
<feature type="domain" description="Chromo" evidence="14">
    <location>
        <begin position="840"/>
        <end position="898"/>
    </location>
</feature>
<dbReference type="FunFam" id="1.10.274.30:FF:000001">
    <property type="entry name" value="Mortality factor 4-like protein 1"/>
    <property type="match status" value="1"/>
</dbReference>
<evidence type="ECO:0000256" key="1">
    <source>
        <dbReference type="ARBA" id="ARBA00004123"/>
    </source>
</evidence>
<dbReference type="InterPro" id="IPR041569">
    <property type="entry name" value="AAA_lid_3"/>
</dbReference>
<keyword evidence="6" id="KW-0007">Acetylation</keyword>
<dbReference type="InterPro" id="IPR038217">
    <property type="entry name" value="MRG_C_sf"/>
</dbReference>
<dbReference type="Gene3D" id="2.30.30.140">
    <property type="match status" value="1"/>
</dbReference>
<dbReference type="InterPro" id="IPR050168">
    <property type="entry name" value="AAA_ATPase_domain"/>
</dbReference>
<dbReference type="Pfam" id="PF17862">
    <property type="entry name" value="AAA_lid_3"/>
    <property type="match status" value="2"/>
</dbReference>
<evidence type="ECO:0000256" key="9">
    <source>
        <dbReference type="ARBA" id="ARBA00023172"/>
    </source>
</evidence>
<feature type="compositionally biased region" description="Basic residues" evidence="13">
    <location>
        <begin position="903"/>
        <end position="912"/>
    </location>
</feature>
<protein>
    <recommendedName>
        <fullName evidence="12">Mortality factor 4-like protein 1</fullName>
    </recommendedName>
</protein>
<dbReference type="CDD" id="cd19511">
    <property type="entry name" value="RecA-like_CDC48_r2-like"/>
    <property type="match status" value="1"/>
</dbReference>
<dbReference type="AlphaFoldDB" id="A0A6P4ZAQ9"/>
<dbReference type="InterPro" id="IPR000953">
    <property type="entry name" value="Chromo/chromo_shadow_dom"/>
</dbReference>
<evidence type="ECO:0000256" key="6">
    <source>
        <dbReference type="ARBA" id="ARBA00022990"/>
    </source>
</evidence>
<dbReference type="InterPro" id="IPR003593">
    <property type="entry name" value="AAA+_ATPase"/>
</dbReference>
<proteinExistence type="predicted"/>
<keyword evidence="2" id="KW-0547">Nucleotide-binding</keyword>
<keyword evidence="3" id="KW-0227">DNA damage</keyword>
<dbReference type="GO" id="GO:0006281">
    <property type="term" value="P:DNA repair"/>
    <property type="evidence" value="ECO:0007669"/>
    <property type="project" value="UniProtKB-KW"/>
</dbReference>
<dbReference type="FunFam" id="3.40.50.300:FF:001081">
    <property type="entry name" value="Spermatogenesis-associated protein 5-like protein 1"/>
    <property type="match status" value="1"/>
</dbReference>
<dbReference type="Pfam" id="PF00004">
    <property type="entry name" value="AAA"/>
    <property type="match status" value="2"/>
</dbReference>
<evidence type="ECO:0000256" key="8">
    <source>
        <dbReference type="ARBA" id="ARBA00023163"/>
    </source>
</evidence>
<dbReference type="GO" id="GO:0005829">
    <property type="term" value="C:cytosol"/>
    <property type="evidence" value="ECO:0007669"/>
    <property type="project" value="TreeGrafter"/>
</dbReference>
<evidence type="ECO:0000256" key="4">
    <source>
        <dbReference type="ARBA" id="ARBA00022840"/>
    </source>
</evidence>
<organism evidence="16 17">
    <name type="scientific">Branchiostoma belcheri</name>
    <name type="common">Amphioxus</name>
    <dbReference type="NCBI Taxonomy" id="7741"/>
    <lineage>
        <taxon>Eukaryota</taxon>
        <taxon>Metazoa</taxon>
        <taxon>Chordata</taxon>
        <taxon>Cephalochordata</taxon>
        <taxon>Leptocardii</taxon>
        <taxon>Amphioxiformes</taxon>
        <taxon>Branchiostomatidae</taxon>
        <taxon>Branchiostoma</taxon>
    </lineage>
</organism>
<keyword evidence="8" id="KW-0804">Transcription</keyword>
<dbReference type="Pfam" id="PF05712">
    <property type="entry name" value="MRG"/>
    <property type="match status" value="1"/>
</dbReference>
<dbReference type="GO" id="GO:0005524">
    <property type="term" value="F:ATP binding"/>
    <property type="evidence" value="ECO:0007669"/>
    <property type="project" value="UniProtKB-KW"/>
</dbReference>
<evidence type="ECO:0000259" key="14">
    <source>
        <dbReference type="SMART" id="SM00298"/>
    </source>
</evidence>
<evidence type="ECO:0000256" key="5">
    <source>
        <dbReference type="ARBA" id="ARBA00022853"/>
    </source>
</evidence>
<accession>A0A6P4ZAQ9</accession>
<dbReference type="KEGG" id="bbel:109480667"/>
<feature type="region of interest" description="Disordered" evidence="13">
    <location>
        <begin position="803"/>
        <end position="822"/>
    </location>
</feature>
<feature type="compositionally biased region" description="Basic and acidic residues" evidence="13">
    <location>
        <begin position="803"/>
        <end position="817"/>
    </location>
</feature>
<evidence type="ECO:0000313" key="16">
    <source>
        <dbReference type="Proteomes" id="UP000515135"/>
    </source>
</evidence>
<dbReference type="GO" id="GO:0005634">
    <property type="term" value="C:nucleus"/>
    <property type="evidence" value="ECO:0007669"/>
    <property type="project" value="UniProtKB-SubCell"/>
</dbReference>
<keyword evidence="4" id="KW-0067">ATP-binding</keyword>
<dbReference type="CDD" id="cd18983">
    <property type="entry name" value="CBD_MSL3_like"/>
    <property type="match status" value="1"/>
</dbReference>
<name>A0A6P4ZAQ9_BRABE</name>
<evidence type="ECO:0000259" key="15">
    <source>
        <dbReference type="SMART" id="SM00382"/>
    </source>
</evidence>
<dbReference type="FunFam" id="2.30.30.140:FF:000024">
    <property type="entry name" value="Mortality factor 4-like protein 1"/>
    <property type="match status" value="1"/>
</dbReference>
<dbReference type="FunFam" id="1.10.8.60:FF:000038">
    <property type="entry name" value="spermatogenesis-associated protein 5-like protein 1"/>
    <property type="match status" value="1"/>
</dbReference>
<gene>
    <name evidence="17" type="primary">LOC109480667</name>
</gene>
<feature type="compositionally biased region" description="Basic and acidic residues" evidence="13">
    <location>
        <begin position="893"/>
        <end position="902"/>
    </location>
</feature>
<dbReference type="GO" id="GO:0031593">
    <property type="term" value="F:polyubiquitin modification-dependent protein binding"/>
    <property type="evidence" value="ECO:0007669"/>
    <property type="project" value="TreeGrafter"/>
</dbReference>
<keyword evidence="7" id="KW-0805">Transcription regulation</keyword>
<dbReference type="FunFam" id="3.40.50.300:FF:001161">
    <property type="entry name" value="spermatogenesis-associated protein 5-like protein 1"/>
    <property type="match status" value="1"/>
</dbReference>
<dbReference type="InterPro" id="IPR026541">
    <property type="entry name" value="MRG_dom"/>
</dbReference>
<evidence type="ECO:0000256" key="11">
    <source>
        <dbReference type="ARBA" id="ARBA00023242"/>
    </source>
</evidence>
<keyword evidence="10" id="KW-0234">DNA repair</keyword>
<dbReference type="PROSITE" id="PS00674">
    <property type="entry name" value="AAA"/>
    <property type="match status" value="2"/>
</dbReference>
<dbReference type="GO" id="GO:0016887">
    <property type="term" value="F:ATP hydrolysis activity"/>
    <property type="evidence" value="ECO:0007669"/>
    <property type="project" value="InterPro"/>
</dbReference>
<dbReference type="SMART" id="SM00298">
    <property type="entry name" value="CHROMO"/>
    <property type="match status" value="1"/>
</dbReference>
<dbReference type="GO" id="GO:0034098">
    <property type="term" value="C:VCP-NPL4-UFD1 AAA ATPase complex"/>
    <property type="evidence" value="ECO:0007669"/>
    <property type="project" value="TreeGrafter"/>
</dbReference>
<dbReference type="Gene3D" id="1.10.8.60">
    <property type="match status" value="2"/>
</dbReference>
<dbReference type="SMART" id="SM00382">
    <property type="entry name" value="AAA"/>
    <property type="match status" value="2"/>
</dbReference>
<dbReference type="OrthoDB" id="27435at2759"/>
<dbReference type="SUPFAM" id="SSF54160">
    <property type="entry name" value="Chromo domain-like"/>
    <property type="match status" value="1"/>
</dbReference>
<dbReference type="GO" id="GO:0051228">
    <property type="term" value="P:mitotic spindle disassembly"/>
    <property type="evidence" value="ECO:0007669"/>
    <property type="project" value="TreeGrafter"/>
</dbReference>
<keyword evidence="16" id="KW-1185">Reference proteome</keyword>
<evidence type="ECO:0000256" key="3">
    <source>
        <dbReference type="ARBA" id="ARBA00022763"/>
    </source>
</evidence>
<dbReference type="InterPro" id="IPR003959">
    <property type="entry name" value="ATPase_AAA_core"/>
</dbReference>
<dbReference type="GO" id="GO:0030970">
    <property type="term" value="P:retrograde protein transport, ER to cytosol"/>
    <property type="evidence" value="ECO:0007669"/>
    <property type="project" value="TreeGrafter"/>
</dbReference>
<evidence type="ECO:0000256" key="10">
    <source>
        <dbReference type="ARBA" id="ARBA00023204"/>
    </source>
</evidence>
<reference evidence="17" key="1">
    <citation type="submission" date="2025-08" db="UniProtKB">
        <authorList>
            <consortium name="RefSeq"/>
        </authorList>
    </citation>
    <scope>IDENTIFICATION</scope>
    <source>
        <tissue evidence="17">Gonad</tissue>
    </source>
</reference>
<dbReference type="Pfam" id="PF22732">
    <property type="entry name" value="MSL3_chromo-like"/>
    <property type="match status" value="1"/>
</dbReference>
<evidence type="ECO:0000256" key="13">
    <source>
        <dbReference type="SAM" id="MobiDB-lite"/>
    </source>
</evidence>
<evidence type="ECO:0000256" key="7">
    <source>
        <dbReference type="ARBA" id="ARBA00023015"/>
    </source>
</evidence>
<comment type="subcellular location">
    <subcellularLocation>
        <location evidence="1">Nucleus</location>
    </subcellularLocation>
</comment>
<dbReference type="SUPFAM" id="SSF52540">
    <property type="entry name" value="P-loop containing nucleoside triphosphate hydrolases"/>
    <property type="match status" value="2"/>
</dbReference>
<evidence type="ECO:0000313" key="17">
    <source>
        <dbReference type="RefSeq" id="XP_019638455.1"/>
    </source>
</evidence>
<dbReference type="Gene3D" id="3.40.50.300">
    <property type="entry name" value="P-loop containing nucleotide triphosphate hydrolases"/>
    <property type="match status" value="2"/>
</dbReference>
<dbReference type="GeneID" id="109480667"/>
<dbReference type="InterPro" id="IPR027417">
    <property type="entry name" value="P-loop_NTPase"/>
</dbReference>
<dbReference type="InterPro" id="IPR053820">
    <property type="entry name" value="MSL3_chromo-like"/>
</dbReference>
<dbReference type="PROSITE" id="PS51640">
    <property type="entry name" value="MRG"/>
    <property type="match status" value="1"/>
</dbReference>
<feature type="region of interest" description="Disordered" evidence="13">
    <location>
        <begin position="889"/>
        <end position="964"/>
    </location>
</feature>
<keyword evidence="5" id="KW-0156">Chromatin regulator</keyword>
<keyword evidence="11" id="KW-0539">Nucleus</keyword>
<sequence length="1146" mass="127035">MSSTLMVVKSDPRDAGSQRCRLGPQLMVKLGLNMGDHVKVSLAQAELLCKAWPRQDLAEGILQADRFVYKEVDKRNVAEKFVEETCVEKVEVGKLIQADVAVVVAGGLKNAVVKDKSLLGLYIGQKLLNVAVFRDCTVSYANRSFLDNIAYVLVKDVKCADCKQDAGYVTKKTEFNVLEVIRLEQYNQRQQSSDIALGALHRQASVIKEAISLPLMYPQTFNKLCINRPMGILLLGPPGVGKTSLVKTVVAECHAHLVALNGPDVFGPHPGESEENLRRIFQEAVTISEEGPCVLFIDELDALCPKRGGSGKNQENRMVAQMLTLMDGYAGRGRLVVIAATNRPNAIDPALRRPGRFDKEVHVGVPNQQDRLEILQVVSRDMSLAEDVDLSRLAEMTPGYTGADLTAVCHLAAYSLLSRSHAQTQDKIPTQISMAALRKALTEIRPSALKGFDGTTEVSPVDWSAIGGLEEVKVKLQQAVVWPLLHSEAFSRLGLPRPKGVLLYGPPGCCKTTLVRAVAGACHATFLAVSGAQVYSPFLGESEKTISQVFQRARAAAPTIIFLDEIDSLVGKRGEGVQSGVQERVLSTLLNEMDGVGVEISRSGGSAKVAEGSSCDGQLEEKTVPVTNNNVLVVAATNRPDLLDPALLRPGRVDRTIYVPPPDSTARAEILRVHSRKMPLAQDVDIQELADRTNMYSGADLENLCREAAMQALQQEGLDAGVVRHAHFMVALQDTAPSLHEEELQQYQAIFSKYICTLHRGQNRIAVLTVFHRRRFCIYQSFQLSHHVIIESKMAPPKAKFQETAKVRPGAEGRAQERAPQSVGKYTIDEKVLCFHGPLLYEAKVLEVQHPSKGQAKDKQVRYFIHYSGWNKNWDEWVPESRVLKFSDANQGKQKELREAQAKVKKQSKVKPRGQGPPEGGEKGEGSRSSTPSVEKQQAKRGEAAEQTPITEPPRKKRVRADPTVEAEETFMTRVEIKVKIPDELKPWLVDDWDLITRQKQVKLFHLPAKTNVEKILDDYLQQKKSKGLSPNQESAILEVTAGIKEYFNVMLGTQLLYKFERPQYAEILADHPDTPMAQIYGAPHLLRLFVKLGSMLAYTPLDEKSVQLLLTHLHDFLKYLQRNSSSLFNVADYEVAPPEYHRKAV</sequence>
<dbReference type="InterPro" id="IPR016197">
    <property type="entry name" value="Chromo-like_dom_sf"/>
</dbReference>
<dbReference type="GO" id="GO:0006310">
    <property type="term" value="P:DNA recombination"/>
    <property type="evidence" value="ECO:0007669"/>
    <property type="project" value="UniProtKB-KW"/>
</dbReference>
<dbReference type="GO" id="GO:0006325">
    <property type="term" value="P:chromatin organization"/>
    <property type="evidence" value="ECO:0007669"/>
    <property type="project" value="UniProtKB-KW"/>
</dbReference>
<feature type="domain" description="AAA+ ATPase" evidence="15">
    <location>
        <begin position="497"/>
        <end position="663"/>
    </location>
</feature>
<dbReference type="GO" id="GO:0097352">
    <property type="term" value="P:autophagosome maturation"/>
    <property type="evidence" value="ECO:0007669"/>
    <property type="project" value="TreeGrafter"/>
</dbReference>
<keyword evidence="9" id="KW-0233">DNA recombination</keyword>
<dbReference type="Gene3D" id="1.10.274.30">
    <property type="entry name" value="MRG domain"/>
    <property type="match status" value="1"/>
</dbReference>
<feature type="domain" description="AAA+ ATPase" evidence="15">
    <location>
        <begin position="228"/>
        <end position="367"/>
    </location>
</feature>
<dbReference type="PANTHER" id="PTHR23077:SF194">
    <property type="entry name" value="ATPASE FAMILY GENE 2 PROTEIN HOMOLOG B"/>
    <property type="match status" value="1"/>
</dbReference>
<evidence type="ECO:0000256" key="2">
    <source>
        <dbReference type="ARBA" id="ARBA00022741"/>
    </source>
</evidence>
<dbReference type="InterPro" id="IPR003960">
    <property type="entry name" value="ATPase_AAA_CS"/>
</dbReference>
<dbReference type="RefSeq" id="XP_019638455.1">
    <property type="nucleotide sequence ID" value="XM_019782896.1"/>
</dbReference>